<sequence length="121" mass="13297">MQILSTITAAAIATAALALVLAEQEVHLKVRVTDKFYVTPIGKQCAFNNCVDPSMYPCANGVCVRLNYTYGKCSDDPSDMSAEQDYNDPKLLCPYPNPYNSKLGSVDNDESYDSYDSYASQ</sequence>
<gene>
    <name evidence="3" type="primary">scr121</name>
</gene>
<keyword evidence="2" id="KW-0732">Signal</keyword>
<evidence type="ECO:0000256" key="2">
    <source>
        <dbReference type="SAM" id="SignalP"/>
    </source>
</evidence>
<dbReference type="AlphaFoldDB" id="A0A0M4CUF5"/>
<evidence type="ECO:0000256" key="1">
    <source>
        <dbReference type="SAM" id="MobiDB-lite"/>
    </source>
</evidence>
<dbReference type="EMBL" id="KT215395">
    <property type="protein sequence ID" value="ALC04450.1"/>
    <property type="molecule type" value="mRNA"/>
</dbReference>
<accession>A0A0M4CUF5</accession>
<feature type="region of interest" description="Disordered" evidence="1">
    <location>
        <begin position="98"/>
        <end position="121"/>
    </location>
</feature>
<proteinExistence type="evidence at transcript level"/>
<name>A0A0M4CUF5_9STRA</name>
<feature type="chain" id="PRO_5005791641" evidence="2">
    <location>
        <begin position="23"/>
        <end position="121"/>
    </location>
</feature>
<reference evidence="3" key="2">
    <citation type="submission" date="2015-06" db="EMBL/GenBank/DDBJ databases">
        <authorList>
            <person name="Hoefler B.C."/>
            <person name="Straight P.D."/>
        </authorList>
    </citation>
    <scope>NUCLEOTIDE SEQUENCE</scope>
</reference>
<dbReference type="VEuPathDB" id="FungiDB:PC110_g12457"/>
<feature type="signal peptide" evidence="2">
    <location>
        <begin position="1"/>
        <end position="22"/>
    </location>
</feature>
<reference evidence="3" key="1">
    <citation type="journal article" date="2015" name="Mol. Plant Pathol.">
        <title>SCR96, a small cysteine-rich secretory protein of Phytophthora cactorum, can trigger cell death in the Solanaceae and is important for the pathogenicity and oxidative stress tolerance.</title>
        <authorList>
            <person name="Chen X.R."/>
            <person name="Li Y.P."/>
            <person name="Li Q.Y."/>
            <person name="Xing Y.P."/>
            <person name="Liu B.B."/>
            <person name="Tong Y.H."/>
            <person name="Xu J.Y."/>
        </authorList>
    </citation>
    <scope>NUCLEOTIDE SEQUENCE</scope>
</reference>
<protein>
    <submittedName>
        <fullName evidence="3">Small cysteine-rich secretory protein SCR121</fullName>
    </submittedName>
</protein>
<evidence type="ECO:0000313" key="3">
    <source>
        <dbReference type="EMBL" id="ALC04450.1"/>
    </source>
</evidence>
<organism evidence="3">
    <name type="scientific">Phytophthora cactorum</name>
    <dbReference type="NCBI Taxonomy" id="29920"/>
    <lineage>
        <taxon>Eukaryota</taxon>
        <taxon>Sar</taxon>
        <taxon>Stramenopiles</taxon>
        <taxon>Oomycota</taxon>
        <taxon>Peronosporomycetes</taxon>
        <taxon>Peronosporales</taxon>
        <taxon>Peronosporaceae</taxon>
        <taxon>Phytophthora</taxon>
    </lineage>
</organism>